<accession>A0A0G3HFD7</accession>
<reference evidence="10" key="2">
    <citation type="submission" date="2015-05" db="EMBL/GenBank/DDBJ databases">
        <title>Complete genome sequence of Corynebacterium uterequi DSM 45634, isolated from the uterus of a maiden mare.</title>
        <authorList>
            <person name="Ruckert C."/>
            <person name="Albersmeier A."/>
            <person name="Winkler A."/>
            <person name="Tauch A."/>
        </authorList>
    </citation>
    <scope>NUCLEOTIDE SEQUENCE [LARGE SCALE GENOMIC DNA]</scope>
    <source>
        <strain evidence="10">DSM 45634</strain>
    </source>
</reference>
<keyword evidence="5 7" id="KW-0547">Nucleotide-binding</keyword>
<comment type="function">
    <text evidence="7">Cell wall formation. Catalyzes the addition of glutamate to the nucleotide precursor UDP-N-acetylmuramoyl-L-alanine (UMA).</text>
</comment>
<dbReference type="NCBIfam" id="TIGR01087">
    <property type="entry name" value="murD"/>
    <property type="match status" value="1"/>
</dbReference>
<dbReference type="HAMAP" id="MF_00639">
    <property type="entry name" value="MurD"/>
    <property type="match status" value="1"/>
</dbReference>
<dbReference type="Proteomes" id="UP000035548">
    <property type="component" value="Chromosome"/>
</dbReference>
<comment type="catalytic activity">
    <reaction evidence="7">
        <text>UDP-N-acetyl-alpha-D-muramoyl-L-alanine + D-glutamate + ATP = UDP-N-acetyl-alpha-D-muramoyl-L-alanyl-D-glutamate + ADP + phosphate + H(+)</text>
        <dbReference type="Rhea" id="RHEA:16429"/>
        <dbReference type="ChEBI" id="CHEBI:15378"/>
        <dbReference type="ChEBI" id="CHEBI:29986"/>
        <dbReference type="ChEBI" id="CHEBI:30616"/>
        <dbReference type="ChEBI" id="CHEBI:43474"/>
        <dbReference type="ChEBI" id="CHEBI:83898"/>
        <dbReference type="ChEBI" id="CHEBI:83900"/>
        <dbReference type="ChEBI" id="CHEBI:456216"/>
        <dbReference type="EC" id="6.3.2.9"/>
    </reaction>
</comment>
<evidence type="ECO:0000313" key="9">
    <source>
        <dbReference type="EMBL" id="AKK11460.1"/>
    </source>
</evidence>
<dbReference type="GO" id="GO:0051301">
    <property type="term" value="P:cell division"/>
    <property type="evidence" value="ECO:0007669"/>
    <property type="project" value="UniProtKB-KW"/>
</dbReference>
<dbReference type="STRING" id="1072256.CUTER_07355"/>
<evidence type="ECO:0000259" key="8">
    <source>
        <dbReference type="Pfam" id="PF08245"/>
    </source>
</evidence>
<dbReference type="EMBL" id="CP011546">
    <property type="protein sequence ID" value="AKK11460.1"/>
    <property type="molecule type" value="Genomic_DNA"/>
</dbReference>
<dbReference type="Pfam" id="PF08245">
    <property type="entry name" value="Mur_ligase_M"/>
    <property type="match status" value="1"/>
</dbReference>
<keyword evidence="7" id="KW-0131">Cell cycle</keyword>
<keyword evidence="7" id="KW-0573">Peptidoglycan synthesis</keyword>
<evidence type="ECO:0000256" key="2">
    <source>
        <dbReference type="ARBA" id="ARBA00004752"/>
    </source>
</evidence>
<keyword evidence="10" id="KW-1185">Reference proteome</keyword>
<dbReference type="SUPFAM" id="SSF51984">
    <property type="entry name" value="MurCD N-terminal domain"/>
    <property type="match status" value="1"/>
</dbReference>
<protein>
    <recommendedName>
        <fullName evidence="7">UDP-N-acetylmuramoylalanine--D-glutamate ligase</fullName>
        <ecNumber evidence="7">6.3.2.9</ecNumber>
    </recommendedName>
    <alternativeName>
        <fullName evidence="7">D-glutamic acid-adding enzyme</fullName>
    </alternativeName>
    <alternativeName>
        <fullName evidence="7">UDP-N-acetylmuramoyl-L-alanyl-D-glutamate synthetase</fullName>
    </alternativeName>
</protein>
<keyword evidence="4 7" id="KW-0436">Ligase</keyword>
<evidence type="ECO:0000256" key="1">
    <source>
        <dbReference type="ARBA" id="ARBA00004496"/>
    </source>
</evidence>
<comment type="pathway">
    <text evidence="2 7">Cell wall biogenesis; peptidoglycan biosynthesis.</text>
</comment>
<dbReference type="InterPro" id="IPR036565">
    <property type="entry name" value="Mur-like_cat_sf"/>
</dbReference>
<evidence type="ECO:0000256" key="7">
    <source>
        <dbReference type="HAMAP-Rule" id="MF_00639"/>
    </source>
</evidence>
<reference evidence="9 10" key="1">
    <citation type="journal article" date="2015" name="Genome Announc.">
        <title>Virulence Factor Genes Detected in the Complete Genome Sequence of Corynebacterium uterequi DSM 45634, Isolated from the Uterus of a Maiden Mare.</title>
        <authorList>
            <person name="Ruckert C."/>
            <person name="Kriete M."/>
            <person name="Jaenicke S."/>
            <person name="Winkler A."/>
            <person name="Tauch A."/>
        </authorList>
    </citation>
    <scope>NUCLEOTIDE SEQUENCE [LARGE SCALE GENOMIC DNA]</scope>
    <source>
        <strain evidence="9 10">DSM 45634</strain>
    </source>
</reference>
<dbReference type="Gene3D" id="3.40.1190.10">
    <property type="entry name" value="Mur-like, catalytic domain"/>
    <property type="match status" value="1"/>
</dbReference>
<comment type="subcellular location">
    <subcellularLocation>
        <location evidence="1 7">Cytoplasm</location>
    </subcellularLocation>
</comment>
<keyword evidence="7" id="KW-0961">Cell wall biogenesis/degradation</keyword>
<dbReference type="Gene3D" id="3.40.50.720">
    <property type="entry name" value="NAD(P)-binding Rossmann-like Domain"/>
    <property type="match status" value="1"/>
</dbReference>
<dbReference type="GO" id="GO:0005737">
    <property type="term" value="C:cytoplasm"/>
    <property type="evidence" value="ECO:0007669"/>
    <property type="project" value="UniProtKB-SubCell"/>
</dbReference>
<dbReference type="Gene3D" id="3.90.190.20">
    <property type="entry name" value="Mur ligase, C-terminal domain"/>
    <property type="match status" value="1"/>
</dbReference>
<dbReference type="InterPro" id="IPR036615">
    <property type="entry name" value="Mur_ligase_C_dom_sf"/>
</dbReference>
<name>A0A0G3HFD7_9CORY</name>
<evidence type="ECO:0000313" key="10">
    <source>
        <dbReference type="Proteomes" id="UP000035548"/>
    </source>
</evidence>
<dbReference type="PATRIC" id="fig|1072256.5.peg.1454"/>
<dbReference type="SUPFAM" id="SSF53244">
    <property type="entry name" value="MurD-like peptide ligases, peptide-binding domain"/>
    <property type="match status" value="1"/>
</dbReference>
<dbReference type="InterPro" id="IPR013221">
    <property type="entry name" value="Mur_ligase_cen"/>
</dbReference>
<dbReference type="InterPro" id="IPR005762">
    <property type="entry name" value="MurD"/>
</dbReference>
<dbReference type="SUPFAM" id="SSF53623">
    <property type="entry name" value="MurD-like peptide ligases, catalytic domain"/>
    <property type="match status" value="1"/>
</dbReference>
<evidence type="ECO:0000256" key="5">
    <source>
        <dbReference type="ARBA" id="ARBA00022741"/>
    </source>
</evidence>
<gene>
    <name evidence="7 9" type="primary">murD</name>
    <name evidence="9" type="ORF">CUTER_07355</name>
</gene>
<dbReference type="KEGG" id="cut:CUTER_07355"/>
<feature type="domain" description="Mur ligase central" evidence="8">
    <location>
        <begin position="102"/>
        <end position="234"/>
    </location>
</feature>
<organism evidence="9 10">
    <name type="scientific">Corynebacterium uterequi</name>
    <dbReference type="NCBI Taxonomy" id="1072256"/>
    <lineage>
        <taxon>Bacteria</taxon>
        <taxon>Bacillati</taxon>
        <taxon>Actinomycetota</taxon>
        <taxon>Actinomycetes</taxon>
        <taxon>Mycobacteriales</taxon>
        <taxon>Corynebacteriaceae</taxon>
        <taxon>Corynebacterium</taxon>
    </lineage>
</organism>
<keyword evidence="3 7" id="KW-0963">Cytoplasm</keyword>
<dbReference type="GO" id="GO:0071555">
    <property type="term" value="P:cell wall organization"/>
    <property type="evidence" value="ECO:0007669"/>
    <property type="project" value="UniProtKB-KW"/>
</dbReference>
<dbReference type="UniPathway" id="UPA00219"/>
<sequence length="451" mass="46545">MSTVMITGAGVSGQGSARLLAALGTDVILVDDNPAVDACRVAEAEARLNEIDLLVTSPGWRPDTPLFAAARTRGIEVIGDVELAYRLDQQGRFGQPRTWLVVTGTNGKTTTTAMLAAIMQAAAQQRGQRAEAVGNIGTAVSDALLDPLRVDILVAELSSFQLHYAPSLRPAAGVLLNLAEDHLDWHGSMAAYAADKARVFRAEHPVAGVDDPAVRAEVAQLQPPKPVIGFTVAEPEPGQVGIVDGRIVDNRTGEPVDIMSAEGIDPPGPAGVLDALAAVAVARTQDVAPGIIEAALAGFTVAGHRGATVHRGRKTWIDNSKATNPHAADAALAGAGTNVVWIAGGQLKGAQVEELIATHAHRLSAVGVLGVDREIIAEAVARLAPHAELFVTANTEPVAAMTELATFAASQEADVVLLAPAAASLDMYTGMAQRGDLFAAAAAAVDPQEAP</sequence>
<evidence type="ECO:0000256" key="3">
    <source>
        <dbReference type="ARBA" id="ARBA00022490"/>
    </source>
</evidence>
<dbReference type="GO" id="GO:0008764">
    <property type="term" value="F:UDP-N-acetylmuramoylalanine-D-glutamate ligase activity"/>
    <property type="evidence" value="ECO:0007669"/>
    <property type="project" value="UniProtKB-UniRule"/>
</dbReference>
<keyword evidence="6 7" id="KW-0067">ATP-binding</keyword>
<dbReference type="GO" id="GO:0005524">
    <property type="term" value="F:ATP binding"/>
    <property type="evidence" value="ECO:0007669"/>
    <property type="project" value="UniProtKB-UniRule"/>
</dbReference>
<dbReference type="PANTHER" id="PTHR43692:SF1">
    <property type="entry name" value="UDP-N-ACETYLMURAMOYLALANINE--D-GLUTAMATE LIGASE"/>
    <property type="match status" value="1"/>
</dbReference>
<proteinExistence type="inferred from homology"/>
<comment type="similarity">
    <text evidence="7">Belongs to the MurCDEF family.</text>
</comment>
<dbReference type="GO" id="GO:0009252">
    <property type="term" value="P:peptidoglycan biosynthetic process"/>
    <property type="evidence" value="ECO:0007669"/>
    <property type="project" value="UniProtKB-UniRule"/>
</dbReference>
<dbReference type="OrthoDB" id="9809796at2"/>
<keyword evidence="7" id="KW-0132">Cell division</keyword>
<dbReference type="RefSeq" id="WP_047259871.1">
    <property type="nucleotide sequence ID" value="NZ_CP011546.1"/>
</dbReference>
<dbReference type="EC" id="6.3.2.9" evidence="7"/>
<evidence type="ECO:0000256" key="6">
    <source>
        <dbReference type="ARBA" id="ARBA00022840"/>
    </source>
</evidence>
<dbReference type="AlphaFoldDB" id="A0A0G3HFD7"/>
<evidence type="ECO:0000256" key="4">
    <source>
        <dbReference type="ARBA" id="ARBA00022598"/>
    </source>
</evidence>
<feature type="binding site" evidence="7">
    <location>
        <begin position="104"/>
        <end position="110"/>
    </location>
    <ligand>
        <name>ATP</name>
        <dbReference type="ChEBI" id="CHEBI:30616"/>
    </ligand>
</feature>
<dbReference type="GO" id="GO:0008360">
    <property type="term" value="P:regulation of cell shape"/>
    <property type="evidence" value="ECO:0007669"/>
    <property type="project" value="UniProtKB-KW"/>
</dbReference>
<keyword evidence="7" id="KW-0133">Cell shape</keyword>
<dbReference type="PANTHER" id="PTHR43692">
    <property type="entry name" value="UDP-N-ACETYLMURAMOYLALANINE--D-GLUTAMATE LIGASE"/>
    <property type="match status" value="1"/>
</dbReference>